<protein>
    <submittedName>
        <fullName evidence="1">Uncharacterized protein</fullName>
    </submittedName>
</protein>
<evidence type="ECO:0000313" key="1">
    <source>
        <dbReference type="EMBL" id="AVM01901.1"/>
    </source>
</evidence>
<name>A0A2S0KJT5_9ACTN</name>
<proteinExistence type="predicted"/>
<dbReference type="Proteomes" id="UP000239814">
    <property type="component" value="Chromosome"/>
</dbReference>
<gene>
    <name evidence="1" type="ORF">C6V83_18150</name>
</gene>
<dbReference type="AlphaFoldDB" id="A0A2S0KJT5"/>
<dbReference type="EMBL" id="CP027433">
    <property type="protein sequence ID" value="AVM01901.1"/>
    <property type="molecule type" value="Genomic_DNA"/>
</dbReference>
<keyword evidence="2" id="KW-1185">Reference proteome</keyword>
<reference evidence="1 2" key="1">
    <citation type="submission" date="2018-03" db="EMBL/GenBank/DDBJ databases">
        <title>Characteristics and genome of n-alkane degrading marine bacteria Gordonia iterans isolated from crude oil contaminated in Tae-an, South Korea.</title>
        <authorList>
            <person name="Lee S.-S."/>
            <person name="Kim H."/>
        </authorList>
    </citation>
    <scope>NUCLEOTIDE SEQUENCE [LARGE SCALE GENOMIC DNA]</scope>
    <source>
        <strain evidence="1 2">Co17</strain>
    </source>
</reference>
<dbReference type="KEGG" id="git:C6V83_18150"/>
<sequence>MSGNTAADAAVLFCLLFAAAATASAIWIVDYWKAHMAAPYDPETGERYPTHPDRLCPGCESAYTDGRKLCDTCRELRVSR</sequence>
<evidence type="ECO:0000313" key="2">
    <source>
        <dbReference type="Proteomes" id="UP000239814"/>
    </source>
</evidence>
<organism evidence="1 2">
    <name type="scientific">Gordonia iterans</name>
    <dbReference type="NCBI Taxonomy" id="1004901"/>
    <lineage>
        <taxon>Bacteria</taxon>
        <taxon>Bacillati</taxon>
        <taxon>Actinomycetota</taxon>
        <taxon>Actinomycetes</taxon>
        <taxon>Mycobacteriales</taxon>
        <taxon>Gordoniaceae</taxon>
        <taxon>Gordonia</taxon>
    </lineage>
</organism>
<accession>A0A2S0KJT5</accession>
<dbReference type="RefSeq" id="WP_105943604.1">
    <property type="nucleotide sequence ID" value="NZ_CP027433.1"/>
</dbReference>